<organism evidence="1 2">
    <name type="scientific">Agrococcus carbonis</name>
    <dbReference type="NCBI Taxonomy" id="684552"/>
    <lineage>
        <taxon>Bacteria</taxon>
        <taxon>Bacillati</taxon>
        <taxon>Actinomycetota</taxon>
        <taxon>Actinomycetes</taxon>
        <taxon>Micrococcales</taxon>
        <taxon>Microbacteriaceae</taxon>
        <taxon>Agrococcus</taxon>
    </lineage>
</organism>
<protein>
    <submittedName>
        <fullName evidence="1">Uncharacterized protein</fullName>
    </submittedName>
</protein>
<accession>A0A1H1NSD7</accession>
<evidence type="ECO:0000313" key="2">
    <source>
        <dbReference type="Proteomes" id="UP000199649"/>
    </source>
</evidence>
<sequence length="313" mass="33880">MAGPLRVERDIDAARWLQRALADDASVALAVPPIFDAYARILHPATLSTPTGEADAWGQPVHASREISWAEAAALIGDPVGQPNGWTLWQRRFGEVERTLPDGSTLVDGHVLADGSRIDEPHEGDVPVPLLAALAALLVDEHGDADVLAACWEGSELDADNPGFVFAWSDGERLSRRELHRMQREQQAAHAAAVRAAIDAEVTSAMRAGDVLGLPREQQGRGHVLLRGRLSTFADERWVEAAGLGWRSDRWDRGRTPNALWPVEPAGAPAWFVATELDLDFTLVGGSGHLIGRVLGHPALEAERIRPTDPLLP</sequence>
<dbReference type="EMBL" id="LT629734">
    <property type="protein sequence ID" value="SDS01867.1"/>
    <property type="molecule type" value="Genomic_DNA"/>
</dbReference>
<keyword evidence="2" id="KW-1185">Reference proteome</keyword>
<dbReference type="AlphaFoldDB" id="A0A1H1NSD7"/>
<gene>
    <name evidence="1" type="ORF">SAMN04489719_1350</name>
</gene>
<dbReference type="STRING" id="684552.SAMN04489719_1350"/>
<reference evidence="2" key="1">
    <citation type="submission" date="2016-10" db="EMBL/GenBank/DDBJ databases">
        <authorList>
            <person name="Varghese N."/>
            <person name="Submissions S."/>
        </authorList>
    </citation>
    <scope>NUCLEOTIDE SEQUENCE [LARGE SCALE GENOMIC DNA]</scope>
    <source>
        <strain evidence="2">DSM 22965</strain>
    </source>
</reference>
<dbReference type="RefSeq" id="WP_092666301.1">
    <property type="nucleotide sequence ID" value="NZ_LT629734.1"/>
</dbReference>
<proteinExistence type="predicted"/>
<dbReference type="Proteomes" id="UP000199649">
    <property type="component" value="Chromosome I"/>
</dbReference>
<dbReference type="OrthoDB" id="2426596at2"/>
<name>A0A1H1NSD7_9MICO</name>
<evidence type="ECO:0000313" key="1">
    <source>
        <dbReference type="EMBL" id="SDS01867.1"/>
    </source>
</evidence>